<dbReference type="Pfam" id="PF00069">
    <property type="entry name" value="Pkinase"/>
    <property type="match status" value="1"/>
</dbReference>
<dbReference type="GO" id="GO:0005524">
    <property type="term" value="F:ATP binding"/>
    <property type="evidence" value="ECO:0007669"/>
    <property type="project" value="InterPro"/>
</dbReference>
<dbReference type="PROSITE" id="PS50011">
    <property type="entry name" value="PROTEIN_KINASE_DOM"/>
    <property type="match status" value="1"/>
</dbReference>
<dbReference type="InterPro" id="IPR000719">
    <property type="entry name" value="Prot_kinase_dom"/>
</dbReference>
<dbReference type="Gene3D" id="1.10.510.10">
    <property type="entry name" value="Transferase(Phosphotransferase) domain 1"/>
    <property type="match status" value="1"/>
</dbReference>
<organism evidence="4 5">
    <name type="scientific">Pseudolycoriella hygida</name>
    <dbReference type="NCBI Taxonomy" id="35572"/>
    <lineage>
        <taxon>Eukaryota</taxon>
        <taxon>Metazoa</taxon>
        <taxon>Ecdysozoa</taxon>
        <taxon>Arthropoda</taxon>
        <taxon>Hexapoda</taxon>
        <taxon>Insecta</taxon>
        <taxon>Pterygota</taxon>
        <taxon>Neoptera</taxon>
        <taxon>Endopterygota</taxon>
        <taxon>Diptera</taxon>
        <taxon>Nematocera</taxon>
        <taxon>Sciaroidea</taxon>
        <taxon>Sciaridae</taxon>
        <taxon>Pseudolycoriella</taxon>
    </lineage>
</organism>
<protein>
    <submittedName>
        <fullName evidence="4">TBC domain-containing protein kinase-like protein</fullName>
    </submittedName>
</protein>
<dbReference type="PROSITE" id="PS50206">
    <property type="entry name" value="RHODANESE_3"/>
    <property type="match status" value="1"/>
</dbReference>
<dbReference type="Gene3D" id="1.10.472.80">
    <property type="entry name" value="Ypt/Rab-GAP domain of gyp1p, domain 3"/>
    <property type="match status" value="1"/>
</dbReference>
<dbReference type="SUPFAM" id="SSF47923">
    <property type="entry name" value="Ypt/Rab-GAP domain of gyp1p"/>
    <property type="match status" value="2"/>
</dbReference>
<sequence>MLKTMSPCLSKPNSNLSAITYFAKSHPKDVCGINGLPLISNSIAIFGRGQILKTLKHANLCEYLDIIRGKHERIIIVSEYSGRPLNEPGAFVLDDSNIRKVFYQITSALDHLNQNSFVCHNLEPSNVLIDNENNIKLFNYGLFHMTNSGEYVSFPIGNVRYLPPERLLGSKNNFKSDVWSLGVIIAELVFGCTLWLSSNIAQTMRKILSLCNTKNVLEKIARDNNCLEKYHKLDPSLRRLLESCLTISAKERISTTDILSDLYFTDVDFVSKSSDEKSYLFQCPLSHIYYWWQLAGGDVDAELKNEGLIRSEAPILMMPWLVPLNGNPICPPKSQSSLLDNRIVMLSLTNLVDRLANIKPEAYFPLIYLPEFQVNYGAEMENLPIVIREKDTEYQFHRVILFTRLLKGYPFTRDLIVKESQKDIPPLLRGHIWACLLGVIENGSYESIDKITPTATDRQIDVDIPRCHQYDESLSSPEGHRKLKRLLKAWVTHHPQYVYWQGLDSLTAPFLYLNFNNEGKRAFLSLYKFIPKYLHWFFLKDNSAIIKEYLSKFSQLTNYHEPVLAKHLRDINFIPELFAIPWFLTMFSHVFPLYKIIHLWDKLILGDNSFPLFIGISVLKQLKTTLLSSGFNECILLFSDLPDIVMETCVIESQKMYSTTPRSVTYRKHVVHEIEPDEFDVSGLELSDLQNELCPRISAKDTVRMLNECPEQICVIDLRSSLEYKRAHIENSVNIPFTSVSLGDVRLESLNVQGLEKLIANRVVVVASLLHENAILFSKFLVDCGVYRVCTLHNCFNIFFSVVPNILVSS</sequence>
<dbReference type="InterPro" id="IPR001763">
    <property type="entry name" value="Rhodanese-like_dom"/>
</dbReference>
<name>A0A9Q0MR40_9DIPT</name>
<dbReference type="InterPro" id="IPR035969">
    <property type="entry name" value="Rab-GAP_TBC_sf"/>
</dbReference>
<dbReference type="FunFam" id="1.10.8.270:FF:000044">
    <property type="entry name" value="TBC Kinase homolog"/>
    <property type="match status" value="1"/>
</dbReference>
<keyword evidence="5" id="KW-1185">Reference proteome</keyword>
<dbReference type="InterPro" id="IPR036873">
    <property type="entry name" value="Rhodanese-like_dom_sf"/>
</dbReference>
<evidence type="ECO:0000259" key="2">
    <source>
        <dbReference type="PROSITE" id="PS50086"/>
    </source>
</evidence>
<dbReference type="Pfam" id="PF00581">
    <property type="entry name" value="Rhodanese"/>
    <property type="match status" value="1"/>
</dbReference>
<proteinExistence type="predicted"/>
<dbReference type="FunFam" id="1.10.472.80:FF:000015">
    <property type="entry name" value="TBC domain-containing protein kinase-like protein"/>
    <property type="match status" value="1"/>
</dbReference>
<dbReference type="PANTHER" id="PTHR24345:SF87">
    <property type="entry name" value="TBC1 DOMAIN CONTAINING KINASE"/>
    <property type="match status" value="1"/>
</dbReference>
<dbReference type="Gene3D" id="1.10.8.270">
    <property type="entry name" value="putative rabgap domain of human tbc1 domain family member 14 like domains"/>
    <property type="match status" value="1"/>
</dbReference>
<dbReference type="OrthoDB" id="1668230at2759"/>
<dbReference type="PROSITE" id="PS50086">
    <property type="entry name" value="TBC_RABGAP"/>
    <property type="match status" value="1"/>
</dbReference>
<dbReference type="EMBL" id="WJQU01000004">
    <property type="protein sequence ID" value="KAJ6635429.1"/>
    <property type="molecule type" value="Genomic_DNA"/>
</dbReference>
<feature type="domain" description="Protein kinase" evidence="1">
    <location>
        <begin position="1"/>
        <end position="264"/>
    </location>
</feature>
<dbReference type="AlphaFoldDB" id="A0A9Q0MR40"/>
<dbReference type="PANTHER" id="PTHR24345">
    <property type="entry name" value="SERINE/THREONINE-PROTEIN KINASE PLK"/>
    <property type="match status" value="1"/>
</dbReference>
<accession>A0A9Q0MR40</accession>
<dbReference type="SUPFAM" id="SSF52821">
    <property type="entry name" value="Rhodanese/Cell cycle control phosphatase"/>
    <property type="match status" value="1"/>
</dbReference>
<dbReference type="InterPro" id="IPR011009">
    <property type="entry name" value="Kinase-like_dom_sf"/>
</dbReference>
<dbReference type="Proteomes" id="UP001151699">
    <property type="component" value="Chromosome C"/>
</dbReference>
<dbReference type="InterPro" id="IPR000195">
    <property type="entry name" value="Rab-GAP-TBC_dom"/>
</dbReference>
<feature type="domain" description="Rhodanese" evidence="3">
    <location>
        <begin position="709"/>
        <end position="761"/>
    </location>
</feature>
<dbReference type="GO" id="GO:0005634">
    <property type="term" value="C:nucleus"/>
    <property type="evidence" value="ECO:0007669"/>
    <property type="project" value="TreeGrafter"/>
</dbReference>
<evidence type="ECO:0000313" key="4">
    <source>
        <dbReference type="EMBL" id="KAJ6635429.1"/>
    </source>
</evidence>
<feature type="domain" description="Rab-GAP TBC" evidence="2">
    <location>
        <begin position="423"/>
        <end position="607"/>
    </location>
</feature>
<keyword evidence="4" id="KW-0808">Transferase</keyword>
<evidence type="ECO:0000259" key="3">
    <source>
        <dbReference type="PROSITE" id="PS50206"/>
    </source>
</evidence>
<keyword evidence="4" id="KW-0418">Kinase</keyword>
<gene>
    <name evidence="4" type="primary">TBCK</name>
    <name evidence="4" type="ORF">Bhyg_14015</name>
</gene>
<dbReference type="GO" id="GO:0004672">
    <property type="term" value="F:protein kinase activity"/>
    <property type="evidence" value="ECO:0007669"/>
    <property type="project" value="InterPro"/>
</dbReference>
<dbReference type="SUPFAM" id="SSF56112">
    <property type="entry name" value="Protein kinase-like (PK-like)"/>
    <property type="match status" value="1"/>
</dbReference>
<reference evidence="4" key="1">
    <citation type="submission" date="2022-07" db="EMBL/GenBank/DDBJ databases">
        <authorList>
            <person name="Trinca V."/>
            <person name="Uliana J.V.C."/>
            <person name="Torres T.T."/>
            <person name="Ward R.J."/>
            <person name="Monesi N."/>
        </authorList>
    </citation>
    <scope>NUCLEOTIDE SEQUENCE</scope>
    <source>
        <strain evidence="4">HSMRA1968</strain>
        <tissue evidence="4">Whole embryos</tissue>
    </source>
</reference>
<evidence type="ECO:0000313" key="5">
    <source>
        <dbReference type="Proteomes" id="UP001151699"/>
    </source>
</evidence>
<dbReference type="SMART" id="SM00164">
    <property type="entry name" value="TBC"/>
    <property type="match status" value="1"/>
</dbReference>
<dbReference type="Pfam" id="PF00566">
    <property type="entry name" value="RabGAP-TBC"/>
    <property type="match status" value="1"/>
</dbReference>
<dbReference type="SMART" id="SM00450">
    <property type="entry name" value="RHOD"/>
    <property type="match status" value="1"/>
</dbReference>
<comment type="caution">
    <text evidence="4">The sequence shown here is derived from an EMBL/GenBank/DDBJ whole genome shotgun (WGS) entry which is preliminary data.</text>
</comment>
<dbReference type="Gene3D" id="3.40.250.10">
    <property type="entry name" value="Rhodanese-like domain"/>
    <property type="match status" value="1"/>
</dbReference>
<evidence type="ECO:0000259" key="1">
    <source>
        <dbReference type="PROSITE" id="PS50011"/>
    </source>
</evidence>